<evidence type="ECO:0000256" key="1">
    <source>
        <dbReference type="SAM" id="SignalP"/>
    </source>
</evidence>
<organism evidence="2 3">
    <name type="scientific">Sunxiuqinia elliptica</name>
    <dbReference type="NCBI Taxonomy" id="655355"/>
    <lineage>
        <taxon>Bacteria</taxon>
        <taxon>Pseudomonadati</taxon>
        <taxon>Bacteroidota</taxon>
        <taxon>Bacteroidia</taxon>
        <taxon>Marinilabiliales</taxon>
        <taxon>Prolixibacteraceae</taxon>
        <taxon>Sunxiuqinia</taxon>
    </lineage>
</organism>
<dbReference type="AlphaFoldDB" id="A0A1I2J5R4"/>
<feature type="chain" id="PRO_5011492712" description="Adhesin" evidence="1">
    <location>
        <begin position="22"/>
        <end position="343"/>
    </location>
</feature>
<keyword evidence="3" id="KW-1185">Reference proteome</keyword>
<proteinExistence type="predicted"/>
<evidence type="ECO:0008006" key="4">
    <source>
        <dbReference type="Google" id="ProtNLM"/>
    </source>
</evidence>
<dbReference type="STRING" id="655355.SAMN05216283_107147"/>
<protein>
    <recommendedName>
        <fullName evidence="4">Adhesin</fullName>
    </recommendedName>
</protein>
<reference evidence="2 3" key="1">
    <citation type="submission" date="2016-10" db="EMBL/GenBank/DDBJ databases">
        <authorList>
            <person name="de Groot N.N."/>
        </authorList>
    </citation>
    <scope>NUCLEOTIDE SEQUENCE [LARGE SCALE GENOMIC DNA]</scope>
    <source>
        <strain evidence="2 3">CGMCC 1.9156</strain>
    </source>
</reference>
<evidence type="ECO:0000313" key="2">
    <source>
        <dbReference type="EMBL" id="SFF48577.1"/>
    </source>
</evidence>
<name>A0A1I2J5R4_9BACT</name>
<dbReference type="EMBL" id="FONW01000007">
    <property type="protein sequence ID" value="SFF48577.1"/>
    <property type="molecule type" value="Genomic_DNA"/>
</dbReference>
<sequence>MKLKFKLLFMLAMVFSLAANAQEYTREEHSAFLKSQIQALDVTNKFGTITINDFGGDSVVVDVRITVEHTVEKKAEFLLDQIKISTRRVGQELQVETVINDNFKTKRNFSIDYTINIPADRDLQVTNKFGHVVLNNLAANGSFNLSYGNLSANDLAAPAGNKIRLNLDYGKADIESVNHLVTEIKYSKLFIGKAGTVQAETKYSGLNIEEADELDLESKYDGVNIEEIKSLRANSKYTNYDIEELGQSLMLDTQYGSVRVDEVGENFEHIEITNSYGGLEIGLDDADYYLDANCDYCDIRYPEDRFSGNREKRDHSINLQGEVGENSNRRVIIKSRYGGIKLK</sequence>
<evidence type="ECO:0000313" key="3">
    <source>
        <dbReference type="Proteomes" id="UP000198964"/>
    </source>
</evidence>
<dbReference type="Proteomes" id="UP000198964">
    <property type="component" value="Unassembled WGS sequence"/>
</dbReference>
<dbReference type="RefSeq" id="WP_093920482.1">
    <property type="nucleotide sequence ID" value="NZ_FONW01000007.1"/>
</dbReference>
<gene>
    <name evidence="2" type="ORF">SAMN05216283_107147</name>
</gene>
<feature type="signal peptide" evidence="1">
    <location>
        <begin position="1"/>
        <end position="21"/>
    </location>
</feature>
<accession>A0A1I2J5R4</accession>
<keyword evidence="1" id="KW-0732">Signal</keyword>